<dbReference type="Proteomes" id="UP000663851">
    <property type="component" value="Unassembled WGS sequence"/>
</dbReference>
<gene>
    <name evidence="4" type="ORF">GRG538_LOCUS28261</name>
    <name evidence="5" type="ORF">HFQ381_LOCUS18544</name>
    <name evidence="3" type="ORF">LUA448_LOCUS6171</name>
    <name evidence="6" type="ORF">QYT958_LOCUS7680</name>
</gene>
<evidence type="ECO:0000313" key="5">
    <source>
        <dbReference type="EMBL" id="CAF4378225.1"/>
    </source>
</evidence>
<comment type="caution">
    <text evidence="3">The sequence shown here is derived from an EMBL/GenBank/DDBJ whole genome shotgun (WGS) entry which is preliminary data.</text>
</comment>
<protein>
    <submittedName>
        <fullName evidence="3">Uncharacterized protein</fullName>
    </submittedName>
</protein>
<evidence type="ECO:0000313" key="3">
    <source>
        <dbReference type="EMBL" id="CAF3274823.1"/>
    </source>
</evidence>
<dbReference type="AlphaFoldDB" id="A0A817RR58"/>
<keyword evidence="2" id="KW-0732">Signal</keyword>
<dbReference type="Proteomes" id="UP000663833">
    <property type="component" value="Unassembled WGS sequence"/>
</dbReference>
<evidence type="ECO:0000313" key="4">
    <source>
        <dbReference type="EMBL" id="CAF3699766.1"/>
    </source>
</evidence>
<name>A0A817RR58_9BILA</name>
<dbReference type="EMBL" id="CAJNYD010000557">
    <property type="protein sequence ID" value="CAF3274823.1"/>
    <property type="molecule type" value="Genomic_DNA"/>
</dbReference>
<feature type="chain" id="PRO_5036413928" evidence="2">
    <location>
        <begin position="21"/>
        <end position="264"/>
    </location>
</feature>
<dbReference type="Proteomes" id="UP000663872">
    <property type="component" value="Unassembled WGS sequence"/>
</dbReference>
<proteinExistence type="predicted"/>
<dbReference type="EMBL" id="CAJNYT010004889">
    <property type="protein sequence ID" value="CAF3699766.1"/>
    <property type="molecule type" value="Genomic_DNA"/>
</dbReference>
<dbReference type="EMBL" id="CAJOBR010000743">
    <property type="protein sequence ID" value="CAF4542119.1"/>
    <property type="molecule type" value="Genomic_DNA"/>
</dbReference>
<reference evidence="3" key="1">
    <citation type="submission" date="2021-02" db="EMBL/GenBank/DDBJ databases">
        <authorList>
            <person name="Nowell W R."/>
        </authorList>
    </citation>
    <scope>NUCLEOTIDE SEQUENCE</scope>
</reference>
<evidence type="ECO:0000313" key="7">
    <source>
        <dbReference type="Proteomes" id="UP000663833"/>
    </source>
</evidence>
<dbReference type="Proteomes" id="UP000663848">
    <property type="component" value="Unassembled WGS sequence"/>
</dbReference>
<evidence type="ECO:0000256" key="2">
    <source>
        <dbReference type="SAM" id="SignalP"/>
    </source>
</evidence>
<sequence>MRLQALFFLVFLAIIYENHCKEATTLAAAEEVADDKKDADVAAPAKSDVKKEDDEEKSQDKVEEKTDSSEKKPIKSNNGKKAKSPGKKKLRGKSPDYLGRMYIYFPNKATTGKKPKPTKVTFPVARYDRRRFPKFGPLYTFLPWLPIYVEPRSKQTIIYSPVGGVYILPPVVNFYGDIYSVAELIANGYASLVSTGAPPPPSVDVSSLVQTGSFGGTSGPTVNPNTGGFTGAVTSDIRGYPATSFSYPYGANYGYQQQQQNAGY</sequence>
<organism evidence="3 7">
    <name type="scientific">Rotaria socialis</name>
    <dbReference type="NCBI Taxonomy" id="392032"/>
    <lineage>
        <taxon>Eukaryota</taxon>
        <taxon>Metazoa</taxon>
        <taxon>Spiralia</taxon>
        <taxon>Gnathifera</taxon>
        <taxon>Rotifera</taxon>
        <taxon>Eurotatoria</taxon>
        <taxon>Bdelloidea</taxon>
        <taxon>Philodinida</taxon>
        <taxon>Philodinidae</taxon>
        <taxon>Rotaria</taxon>
    </lineage>
</organism>
<feature type="signal peptide" evidence="2">
    <location>
        <begin position="1"/>
        <end position="20"/>
    </location>
</feature>
<feature type="region of interest" description="Disordered" evidence="1">
    <location>
        <begin position="31"/>
        <end position="94"/>
    </location>
</feature>
<evidence type="ECO:0000256" key="1">
    <source>
        <dbReference type="SAM" id="MobiDB-lite"/>
    </source>
</evidence>
<feature type="compositionally biased region" description="Basic residues" evidence="1">
    <location>
        <begin position="78"/>
        <end position="92"/>
    </location>
</feature>
<dbReference type="EMBL" id="CAJOBO010001438">
    <property type="protein sequence ID" value="CAF4378225.1"/>
    <property type="molecule type" value="Genomic_DNA"/>
</dbReference>
<feature type="compositionally biased region" description="Basic and acidic residues" evidence="1">
    <location>
        <begin position="47"/>
        <end position="73"/>
    </location>
</feature>
<evidence type="ECO:0000313" key="6">
    <source>
        <dbReference type="EMBL" id="CAF4542119.1"/>
    </source>
</evidence>
<accession>A0A817RR58</accession>